<keyword evidence="2" id="KW-1185">Reference proteome</keyword>
<proteinExistence type="predicted"/>
<sequence>MGRRKTMARKPAGTCRKEPPPLSHLPLRKWFTSNEIWKSYLDTFSKFPVLKPRYLPKGLILENKFGVFWEIVDQQDLRPLLHMRERYYPRMMRVVATTLQLKDSLDDIGNGEFYLRFWIAGVTYTITLDELASVWCLRSEGLWYKEGNNLPRKYTHWDGERSQDILQISKIGGGKYSVGEMKTDHRLLHYMLSYLWLPRKGNHGVFTEEDAFILRVMVEDVKFNWPYLLAHRMMRYTNNSWETHLGHGMLWTKVFEYLNLDLLGEEAVYIAEENAITSGSLNKMGRGAVVTKKGKKNKAIDENVPFQAGTSLNSQITSEAIEMFAERMHAFNIDWDKKMERVDKRLKVVEGRIVSQAEGLQSLEESMNTHLSRNAQSRI</sequence>
<comment type="caution">
    <text evidence="1">The sequence shown here is derived from an EMBL/GenBank/DDBJ whole genome shotgun (WGS) entry which is preliminary data.</text>
</comment>
<accession>A0ABU6UKV4</accession>
<organism evidence="1 2">
    <name type="scientific">Stylosanthes scabra</name>
    <dbReference type="NCBI Taxonomy" id="79078"/>
    <lineage>
        <taxon>Eukaryota</taxon>
        <taxon>Viridiplantae</taxon>
        <taxon>Streptophyta</taxon>
        <taxon>Embryophyta</taxon>
        <taxon>Tracheophyta</taxon>
        <taxon>Spermatophyta</taxon>
        <taxon>Magnoliopsida</taxon>
        <taxon>eudicotyledons</taxon>
        <taxon>Gunneridae</taxon>
        <taxon>Pentapetalae</taxon>
        <taxon>rosids</taxon>
        <taxon>fabids</taxon>
        <taxon>Fabales</taxon>
        <taxon>Fabaceae</taxon>
        <taxon>Papilionoideae</taxon>
        <taxon>50 kb inversion clade</taxon>
        <taxon>dalbergioids sensu lato</taxon>
        <taxon>Dalbergieae</taxon>
        <taxon>Pterocarpus clade</taxon>
        <taxon>Stylosanthes</taxon>
    </lineage>
</organism>
<evidence type="ECO:0000313" key="2">
    <source>
        <dbReference type="Proteomes" id="UP001341840"/>
    </source>
</evidence>
<dbReference type="Proteomes" id="UP001341840">
    <property type="component" value="Unassembled WGS sequence"/>
</dbReference>
<reference evidence="1 2" key="1">
    <citation type="journal article" date="2023" name="Plants (Basel)">
        <title>Bridging the Gap: Combining Genomics and Transcriptomics Approaches to Understand Stylosanthes scabra, an Orphan Legume from the Brazilian Caatinga.</title>
        <authorList>
            <person name="Ferreira-Neto J.R.C."/>
            <person name="da Silva M.D."/>
            <person name="Binneck E."/>
            <person name="de Melo N.F."/>
            <person name="da Silva R.H."/>
            <person name="de Melo A.L.T.M."/>
            <person name="Pandolfi V."/>
            <person name="Bustamante F.O."/>
            <person name="Brasileiro-Vidal A.C."/>
            <person name="Benko-Iseppon A.M."/>
        </authorList>
    </citation>
    <scope>NUCLEOTIDE SEQUENCE [LARGE SCALE GENOMIC DNA]</scope>
    <source>
        <tissue evidence="1">Leaves</tissue>
    </source>
</reference>
<evidence type="ECO:0000313" key="1">
    <source>
        <dbReference type="EMBL" id="MED6161947.1"/>
    </source>
</evidence>
<protein>
    <recommendedName>
        <fullName evidence="3">Aminotransferase-like plant mobile domain-containing protein</fullName>
    </recommendedName>
</protein>
<evidence type="ECO:0008006" key="3">
    <source>
        <dbReference type="Google" id="ProtNLM"/>
    </source>
</evidence>
<name>A0ABU6UKV4_9FABA</name>
<gene>
    <name evidence="1" type="ORF">PIB30_065807</name>
</gene>
<dbReference type="EMBL" id="JASCZI010121490">
    <property type="protein sequence ID" value="MED6161947.1"/>
    <property type="molecule type" value="Genomic_DNA"/>
</dbReference>